<evidence type="ECO:0000256" key="3">
    <source>
        <dbReference type="ARBA" id="ARBA00022679"/>
    </source>
</evidence>
<evidence type="ECO:0000313" key="7">
    <source>
        <dbReference type="EMBL" id="TWW08977.1"/>
    </source>
</evidence>
<comment type="catalytic activity">
    <reaction evidence="5">
        <text>glycyl-tRNA(Gly) + acetyl-CoA = N-acetylglycyl-tRNA(Gly) + CoA + H(+)</text>
        <dbReference type="Rhea" id="RHEA:81867"/>
        <dbReference type="Rhea" id="RHEA-COMP:9683"/>
        <dbReference type="Rhea" id="RHEA-COMP:19766"/>
        <dbReference type="ChEBI" id="CHEBI:15378"/>
        <dbReference type="ChEBI" id="CHEBI:57287"/>
        <dbReference type="ChEBI" id="CHEBI:57288"/>
        <dbReference type="ChEBI" id="CHEBI:78522"/>
        <dbReference type="ChEBI" id="CHEBI:232036"/>
    </reaction>
</comment>
<gene>
    <name evidence="7" type="ORF">E3A20_18950</name>
</gene>
<reference evidence="7 8" key="2">
    <citation type="submission" date="2019-08" db="EMBL/GenBank/DDBJ databases">
        <authorList>
            <person name="Henke P."/>
        </authorList>
    </citation>
    <scope>NUCLEOTIDE SEQUENCE [LARGE SCALE GENOMIC DNA]</scope>
    <source>
        <strain evidence="7">Phe10_nw2017</strain>
    </source>
</reference>
<sequence length="147" mass="16742">MLNEWLLTKVSQFEKKDLARTYVLVRNGSVVVKGYYALSNHTVIYDSLPEEQAKGLPRIDVPVVLIGRLAVDRSTQGQGMGEFLLIDALRRAEYLAERIGIRAVEVDAINESARKFYMKYGFVSLKDDARHLFLPVHVIRKLQLPPL</sequence>
<dbReference type="InterPro" id="IPR016181">
    <property type="entry name" value="Acyl_CoA_acyltransferase"/>
</dbReference>
<keyword evidence="2" id="KW-1277">Toxin-antitoxin system</keyword>
<feature type="domain" description="N-acetyltransferase" evidence="6">
    <location>
        <begin position="1"/>
        <end position="145"/>
    </location>
</feature>
<keyword evidence="1" id="KW-0678">Repressor</keyword>
<keyword evidence="3 7" id="KW-0808">Transferase</keyword>
<dbReference type="PANTHER" id="PTHR36449">
    <property type="entry name" value="ACETYLTRANSFERASE-RELATED"/>
    <property type="match status" value="1"/>
</dbReference>
<evidence type="ECO:0000256" key="2">
    <source>
        <dbReference type="ARBA" id="ARBA00022649"/>
    </source>
</evidence>
<dbReference type="Proteomes" id="UP000321083">
    <property type="component" value="Unassembled WGS sequence"/>
</dbReference>
<evidence type="ECO:0000259" key="6">
    <source>
        <dbReference type="PROSITE" id="PS51186"/>
    </source>
</evidence>
<dbReference type="AlphaFoldDB" id="A0A5C6M3X2"/>
<dbReference type="PROSITE" id="PS51186">
    <property type="entry name" value="GNAT"/>
    <property type="match status" value="1"/>
</dbReference>
<reference evidence="7 8" key="1">
    <citation type="submission" date="2019-08" db="EMBL/GenBank/DDBJ databases">
        <title>100 year-old enigma solved: identification of Planctomyces bekefii, the type genus and species of the phylum Planctomycetes.</title>
        <authorList>
            <person name="Svetlana D.N."/>
            <person name="Overmann J."/>
        </authorList>
    </citation>
    <scope>NUCLEOTIDE SEQUENCE [LARGE SCALE GENOMIC DNA]</scope>
    <source>
        <strain evidence="7">Phe10_nw2017</strain>
    </source>
</reference>
<proteinExistence type="predicted"/>
<protein>
    <submittedName>
        <fullName evidence="7">N-acetyltransferase</fullName>
    </submittedName>
</protein>
<evidence type="ECO:0000313" key="8">
    <source>
        <dbReference type="Proteomes" id="UP000321083"/>
    </source>
</evidence>
<dbReference type="SUPFAM" id="SSF55729">
    <property type="entry name" value="Acyl-CoA N-acyltransferases (Nat)"/>
    <property type="match status" value="1"/>
</dbReference>
<keyword evidence="4" id="KW-0012">Acyltransferase</keyword>
<evidence type="ECO:0000256" key="5">
    <source>
        <dbReference type="ARBA" id="ARBA00049880"/>
    </source>
</evidence>
<organism evidence="7 8">
    <name type="scientific">Planctomyces bekefii</name>
    <dbReference type="NCBI Taxonomy" id="1653850"/>
    <lineage>
        <taxon>Bacteria</taxon>
        <taxon>Pseudomonadati</taxon>
        <taxon>Planctomycetota</taxon>
        <taxon>Planctomycetia</taxon>
        <taxon>Planctomycetales</taxon>
        <taxon>Planctomycetaceae</taxon>
        <taxon>Planctomyces</taxon>
    </lineage>
</organism>
<accession>A0A5C6M3X2</accession>
<dbReference type="Pfam" id="PF13508">
    <property type="entry name" value="Acetyltransf_7"/>
    <property type="match status" value="1"/>
</dbReference>
<dbReference type="InterPro" id="IPR000182">
    <property type="entry name" value="GNAT_dom"/>
</dbReference>
<keyword evidence="8" id="KW-1185">Reference proteome</keyword>
<dbReference type="GO" id="GO:0016747">
    <property type="term" value="F:acyltransferase activity, transferring groups other than amino-acyl groups"/>
    <property type="evidence" value="ECO:0007669"/>
    <property type="project" value="InterPro"/>
</dbReference>
<evidence type="ECO:0000256" key="4">
    <source>
        <dbReference type="ARBA" id="ARBA00023315"/>
    </source>
</evidence>
<dbReference type="PANTHER" id="PTHR36449:SF1">
    <property type="entry name" value="ACETYLTRANSFERASE"/>
    <property type="match status" value="1"/>
</dbReference>
<dbReference type="Gene3D" id="3.40.630.30">
    <property type="match status" value="1"/>
</dbReference>
<evidence type="ECO:0000256" key="1">
    <source>
        <dbReference type="ARBA" id="ARBA00022491"/>
    </source>
</evidence>
<name>A0A5C6M3X2_9PLAN</name>
<dbReference type="EMBL" id="SRHE01000432">
    <property type="protein sequence ID" value="TWW08977.1"/>
    <property type="molecule type" value="Genomic_DNA"/>
</dbReference>
<comment type="caution">
    <text evidence="7">The sequence shown here is derived from an EMBL/GenBank/DDBJ whole genome shotgun (WGS) entry which is preliminary data.</text>
</comment>